<name>A0ABU1GZ70_9GAMM</name>
<sequence>MTNQKRTSRWSKRNSPKRAFDALMTAIRSNIMNSLSDRLHVPLRYKRAFGEFPNLRNPKTFNEKICYRKLHPQPVFSILSDKIEARAYVKHTIGERFLIPHYGIAKELSPDLFEQLPNSFVMKASHGSGFNLLVDDKRNTSFAELYNLSQQWLSQNFYTVCRENQYKPIEPRLIFEKMLLDEDKKVPKDYKFHCFSAPDKEPVIYIEVSHDRFINYKVDFFDLDWKPVQVRSEHLNSNIDLEKPRTLDEAISHAKALAAGFSYVRVDFYLIGDDIYFGEMTFTPMAGLMKFRSRQIDEEWGALFND</sequence>
<dbReference type="RefSeq" id="WP_251594959.1">
    <property type="nucleotide sequence ID" value="NZ_JAMLJI010000004.1"/>
</dbReference>
<organism evidence="1 2">
    <name type="scientific">Larsenimonas suaedae</name>
    <dbReference type="NCBI Taxonomy" id="1851019"/>
    <lineage>
        <taxon>Bacteria</taxon>
        <taxon>Pseudomonadati</taxon>
        <taxon>Pseudomonadota</taxon>
        <taxon>Gammaproteobacteria</taxon>
        <taxon>Oceanospirillales</taxon>
        <taxon>Halomonadaceae</taxon>
        <taxon>Larsenimonas</taxon>
    </lineage>
</organism>
<dbReference type="EMBL" id="JARWAO010000011">
    <property type="protein sequence ID" value="MDR5897360.1"/>
    <property type="molecule type" value="Genomic_DNA"/>
</dbReference>
<keyword evidence="2" id="KW-1185">Reference proteome</keyword>
<reference evidence="1 2" key="1">
    <citation type="submission" date="2023-04" db="EMBL/GenBank/DDBJ databases">
        <title>A long-awaited taxogenomic arrangement of the family Halomonadaceae.</title>
        <authorList>
            <person name="De La Haba R."/>
            <person name="Chuvochina M."/>
            <person name="Wittouck S."/>
            <person name="Arahal D.R."/>
            <person name="Sanchez-Porro C."/>
            <person name="Hugenholtz P."/>
            <person name="Ventosa A."/>
        </authorList>
    </citation>
    <scope>NUCLEOTIDE SEQUENCE [LARGE SCALE GENOMIC DNA]</scope>
    <source>
        <strain evidence="1 2">DSM 22428</strain>
    </source>
</reference>
<gene>
    <name evidence="1" type="ORF">QC825_14910</name>
</gene>
<evidence type="ECO:0000313" key="2">
    <source>
        <dbReference type="Proteomes" id="UP001269375"/>
    </source>
</evidence>
<proteinExistence type="predicted"/>
<dbReference type="Proteomes" id="UP001269375">
    <property type="component" value="Unassembled WGS sequence"/>
</dbReference>
<dbReference type="InterPro" id="IPR029465">
    <property type="entry name" value="ATPgrasp_TupA"/>
</dbReference>
<evidence type="ECO:0000313" key="1">
    <source>
        <dbReference type="EMBL" id="MDR5897360.1"/>
    </source>
</evidence>
<dbReference type="Pfam" id="PF14305">
    <property type="entry name" value="ATPgrasp_TupA"/>
    <property type="match status" value="1"/>
</dbReference>
<protein>
    <submittedName>
        <fullName evidence="1">ATP-grasp fold amidoligase family protein</fullName>
    </submittedName>
</protein>
<comment type="caution">
    <text evidence="1">The sequence shown here is derived from an EMBL/GenBank/DDBJ whole genome shotgun (WGS) entry which is preliminary data.</text>
</comment>
<accession>A0ABU1GZ70</accession>